<sequence length="365" mass="41282">MEKAHLEPNRRHEFILLFDVKSGNPNGDPDAGNLPRIDPETMHGLITDVALKRKVRDYVALVLKKDIFIKSEVALNTLIFEAFKEAGVEPLQVPLNETEQEDEELLAWLQRKAEAGFLLDGGQLIYSAEALKQREIARLLAEGLEEERKDLARKLQQLAQRLAEAAKSYKGKAITRETREEARKRLCAKYFDIRMFGAVLATGLNAGQVRGPVQLTFARSLDPIFPLDISITRQARTTQERLVTGTTEMGRKPIVPYGLYRTHGFYNPFLAQQTEVSQEDLEALWEALGNLFEYDRSASRGEMHVRGLWVFTHENAKGNAPAHKLFELVRVSRKEGVSVPRSFNDYEVMVEEGNVPPGVTITRLV</sequence>
<gene>
    <name evidence="2" type="ORF">J2Z49_001129</name>
</gene>
<dbReference type="NCBIfam" id="TIGR02589">
    <property type="entry name" value="cas_Csd2"/>
    <property type="match status" value="1"/>
</dbReference>
<dbReference type="NCBIfam" id="TIGR01595">
    <property type="entry name" value="cas_CT1132"/>
    <property type="match status" value="1"/>
</dbReference>
<proteinExistence type="predicted"/>
<evidence type="ECO:0000256" key="1">
    <source>
        <dbReference type="SAM" id="Coils"/>
    </source>
</evidence>
<comment type="caution">
    <text evidence="2">The sequence shown here is derived from an EMBL/GenBank/DDBJ whole genome shotgun (WGS) entry which is preliminary data.</text>
</comment>
<name>A0ABU0B0I1_9FIRM</name>
<keyword evidence="3" id="KW-1185">Reference proteome</keyword>
<feature type="coiled-coil region" evidence="1">
    <location>
        <begin position="127"/>
        <end position="172"/>
    </location>
</feature>
<evidence type="ECO:0000313" key="2">
    <source>
        <dbReference type="EMBL" id="MDQ0286023.1"/>
    </source>
</evidence>
<accession>A0ABU0B0I1</accession>
<evidence type="ECO:0000313" key="3">
    <source>
        <dbReference type="Proteomes" id="UP001225644"/>
    </source>
</evidence>
<dbReference type="InterPro" id="IPR013418">
    <property type="entry name" value="CRISPR-assoc_prot_Cas7/Csd2"/>
</dbReference>
<dbReference type="InterPro" id="IPR006482">
    <property type="entry name" value="Cas7_Csh2/Csh2"/>
</dbReference>
<reference evidence="2 3" key="1">
    <citation type="submission" date="2023-07" db="EMBL/GenBank/DDBJ databases">
        <title>Genomic Encyclopedia of Type Strains, Phase IV (KMG-IV): sequencing the most valuable type-strain genomes for metagenomic binning, comparative biology and taxonomic classification.</title>
        <authorList>
            <person name="Goeker M."/>
        </authorList>
    </citation>
    <scope>NUCLEOTIDE SEQUENCE [LARGE SCALE GENOMIC DNA]</scope>
    <source>
        <strain evidence="2 3">DSM 12396</strain>
    </source>
</reference>
<organism evidence="2 3">
    <name type="scientific">Desulfofundulus luciae</name>
    <dbReference type="NCBI Taxonomy" id="74702"/>
    <lineage>
        <taxon>Bacteria</taxon>
        <taxon>Bacillati</taxon>
        <taxon>Bacillota</taxon>
        <taxon>Clostridia</taxon>
        <taxon>Eubacteriales</taxon>
        <taxon>Peptococcaceae</taxon>
        <taxon>Desulfofundulus</taxon>
    </lineage>
</organism>
<dbReference type="Pfam" id="PF05107">
    <property type="entry name" value="Cas_Cas7"/>
    <property type="match status" value="2"/>
</dbReference>
<keyword evidence="1" id="KW-0175">Coiled coil</keyword>
<dbReference type="Proteomes" id="UP001225644">
    <property type="component" value="Unassembled WGS sequence"/>
</dbReference>
<dbReference type="EMBL" id="JAUSUX010000007">
    <property type="protein sequence ID" value="MDQ0286023.1"/>
    <property type="molecule type" value="Genomic_DNA"/>
</dbReference>
<dbReference type="RefSeq" id="WP_307400608.1">
    <property type="nucleotide sequence ID" value="NZ_JAUSUX010000007.1"/>
</dbReference>
<protein>
    <submittedName>
        <fullName evidence="2">CRISPR-associated protein Csd2</fullName>
    </submittedName>
</protein>